<evidence type="ECO:0000256" key="2">
    <source>
        <dbReference type="PIRSR" id="PIRSR619791-2"/>
    </source>
</evidence>
<organism evidence="3 4">
    <name type="scientific">Meloidogyne javanica</name>
    <name type="common">Root-knot nematode worm</name>
    <dbReference type="NCBI Taxonomy" id="6303"/>
    <lineage>
        <taxon>Eukaryota</taxon>
        <taxon>Metazoa</taxon>
        <taxon>Ecdysozoa</taxon>
        <taxon>Nematoda</taxon>
        <taxon>Chromadorea</taxon>
        <taxon>Rhabditida</taxon>
        <taxon>Tylenchina</taxon>
        <taxon>Tylenchomorpha</taxon>
        <taxon>Tylenchoidea</taxon>
        <taxon>Meloidogynidae</taxon>
        <taxon>Meloidogyninae</taxon>
        <taxon>Meloidogyne</taxon>
        <taxon>Meloidogyne incognita group</taxon>
    </lineage>
</organism>
<reference evidence="4" key="1">
    <citation type="submission" date="2022-11" db="UniProtKB">
        <authorList>
            <consortium name="WormBaseParasite"/>
        </authorList>
    </citation>
    <scope>IDENTIFICATION</scope>
</reference>
<dbReference type="PANTHER" id="PTHR11475:SF133">
    <property type="entry name" value="PEROXIDASE"/>
    <property type="match status" value="1"/>
</dbReference>
<dbReference type="PROSITE" id="PS50292">
    <property type="entry name" value="PEROXIDASE_3"/>
    <property type="match status" value="2"/>
</dbReference>
<dbReference type="WBParaSite" id="scaffold34780_cov223.g21700">
    <property type="protein sequence ID" value="scaffold34780_cov223.g21700"/>
    <property type="gene ID" value="scaffold34780_cov223.g21700"/>
</dbReference>
<dbReference type="Proteomes" id="UP000887561">
    <property type="component" value="Unplaced"/>
</dbReference>
<feature type="binding site" description="axial binding residue" evidence="2">
    <location>
        <position position="1370"/>
    </location>
    <ligand>
        <name>heme b</name>
        <dbReference type="ChEBI" id="CHEBI:60344"/>
    </ligand>
    <ligandPart>
        <name>Fe</name>
        <dbReference type="ChEBI" id="CHEBI:18248"/>
    </ligandPart>
</feature>
<dbReference type="GO" id="GO:0046872">
    <property type="term" value="F:metal ion binding"/>
    <property type="evidence" value="ECO:0007669"/>
    <property type="project" value="UniProtKB-KW"/>
</dbReference>
<dbReference type="PANTHER" id="PTHR11475">
    <property type="entry name" value="OXIDASE/PEROXIDASE"/>
    <property type="match status" value="1"/>
</dbReference>
<dbReference type="GO" id="GO:0020037">
    <property type="term" value="F:heme binding"/>
    <property type="evidence" value="ECO:0007669"/>
    <property type="project" value="InterPro"/>
</dbReference>
<dbReference type="PRINTS" id="PR00457">
    <property type="entry name" value="ANPEROXIDASE"/>
</dbReference>
<dbReference type="InterPro" id="IPR010255">
    <property type="entry name" value="Haem_peroxidase_sf"/>
</dbReference>
<name>A0A915M9Y7_MELJA</name>
<dbReference type="CDD" id="cd09823">
    <property type="entry name" value="peroxinectin_like"/>
    <property type="match status" value="1"/>
</dbReference>
<accession>A0A915M9Y7</accession>
<keyword evidence="1" id="KW-0575">Peroxidase</keyword>
<dbReference type="InterPro" id="IPR037120">
    <property type="entry name" value="Haem_peroxidase_sf_animal"/>
</dbReference>
<sequence>MYPILKPDTAPELNLDVLLSVAEKLLFSPDNDFRLDLRDPNADVINFMVFAGPICRLAFFIQFRRLVKLSVNLTEIQLSCPTPIQGVRGMLANNKEFFQGPFVVSDQFFLVLFLKGILQPKLVDSFFKFGLKCNGNGSSTAGDGSQPSNSLDDVQNTFLESQAESLVRLFFFRGFYFILGVFAGRTLFATLSYTIDAIYSESVTRYDFPFDQFTLLLFYVADCCPNLKAMNVHFQLQGEFSDDDFKVLSKWLSNTFKEFISGGVLSSMGLNCDLIISFRVFFPESTLMEAVKMEHELVKMGEQKQMEGSTADLDVPDTYTISRQIKIQENPPINIVYSLIGIEDDSTNNDWDGFHGNMPIIDHFPLVALEDVDFVGANYQQNSQSDYDSENFIKNFNDGWHSPQKDKIITSSTTNTKDVQELELIINQIQRLINQTEENLILSSSFYSPLDPLASARKLWSEHVYSFPKSKQIATSAYISIELTKILQGNNKFSNILYSKNQHIINNISQKYCYKEENEEENCEMSSPHRKIDGRCNNSQKPLIGSTFSPFQRLLEADYSDGISEPRKSSSSTKKFSSSISLPNVRLLSNLLFREPKIIKLNFPPTTANSLIAHWSALIHTDLVHIGSSQLITEHGENRLIPCCAIENGLGAPDIEQHLFHPECYSINLSIDDPKFRGLINCFDYSRTLPSPRTENCSLGLREQLNQATSFLDASFLYGSLAEQTNSLRSFKNVQINFLPSLTALNTIFLRQHNSIATHLFKLNKDLTDEQLFQESRRIIIAQLQIITFNEWLPLIIGKENWIKFKLDVFNEENGYTLSENPTTLNEYATTVGLFFFTMFESKFAHLEPNGISSMEKPLRLAEKPLKGSLLGPTFGCLLTKQFLKTKNGDRIFVANLGQPWSFNEQQINELKKTTLAQLICSNTEIEAIQPRAFEITDSFDNYPISCNSTMISGPNWIVWKGEESLIQMPFTSNLVKKAIQLGVERAMERRRREARNISFYKKNKLNNDDSLFAYAQMMRPKREAISMGRRGHVLLEATKMLLKGTYSGWCNNLRFPHYGAAFNTLKHLMPPVYEDKIDIPRSIAVSGAPLPSARAISNAIHIDRNFEHKKFTHMVMQFGQILDHELTHSPVERGPNDEILNCTHCDSPKTLSEHCMPLSIPDNDPFFPKIDENGEPRCLPFARSLLGQLTLGYRNQLNQLTSFIDASVIYGSTHCEAPLLRTFEGGRLNSTNLGHFNPEALPQGDQEQDCRGKPLFPCFIAGDERNSHQPGLTTLHIIFLREHNRIARQLQEINPNWNDEKIYQETRKIIGAIFQHIVYREYLPKLIGQKEMIKHDLLPKSSGYYTNYDSNCDASISHPFATAAFRFGHTLIRRYFPRLDPRYKNYSLPIDLVENFNNMEEIYNERAGGFESILLGLIGTKAMAFDRHITDAVRNHLFGIRGLPLSGFDLIALNILRARDHGVQTYNSFREFCGLTRARNWADLNNEMDQTTIEALQSVYESYEDIDLFPGLISERPMPGALMPPTMACIIAEQFQRLKRCDRFYYENDVPEVRFSLEQLTEIRKIQFGSIFCQNVPLLKRIQPDVFSLPDQLSNTQIPCKDCPKMDLTKWMERSVCLIGNSQVVRGSTKLKSPCVKCTCTIEGPKCRAIKIISCANLLDNFLISEIREDGACMMQCGQQIK</sequence>
<dbReference type="Gene3D" id="1.10.640.10">
    <property type="entry name" value="Haem peroxidase domain superfamily, animal type"/>
    <property type="match status" value="3"/>
</dbReference>
<evidence type="ECO:0000313" key="4">
    <source>
        <dbReference type="WBParaSite" id="scaffold34780_cov223.g21700"/>
    </source>
</evidence>
<dbReference type="Pfam" id="PF03098">
    <property type="entry name" value="An_peroxidase"/>
    <property type="match status" value="3"/>
</dbReference>
<keyword evidence="2" id="KW-0408">Iron</keyword>
<dbReference type="FunFam" id="1.10.640.10:FF:000006">
    <property type="entry name" value="Double oxidase: two peroxidase domains"/>
    <property type="match status" value="1"/>
</dbReference>
<evidence type="ECO:0000313" key="3">
    <source>
        <dbReference type="Proteomes" id="UP000887561"/>
    </source>
</evidence>
<dbReference type="GO" id="GO:0005576">
    <property type="term" value="C:extracellular region"/>
    <property type="evidence" value="ECO:0007669"/>
    <property type="project" value="UniProtKB-SubCell"/>
</dbReference>
<dbReference type="InterPro" id="IPR019791">
    <property type="entry name" value="Haem_peroxidase_animal"/>
</dbReference>
<protein>
    <submittedName>
        <fullName evidence="4">Peroxidase</fullName>
    </submittedName>
</protein>
<dbReference type="GO" id="GO:0006979">
    <property type="term" value="P:response to oxidative stress"/>
    <property type="evidence" value="ECO:0007669"/>
    <property type="project" value="InterPro"/>
</dbReference>
<evidence type="ECO:0000256" key="1">
    <source>
        <dbReference type="ARBA" id="ARBA00022559"/>
    </source>
</evidence>
<keyword evidence="1" id="KW-0560">Oxidoreductase</keyword>
<keyword evidence="3" id="KW-1185">Reference proteome</keyword>
<keyword evidence="2" id="KW-0349">Heme</keyword>
<proteinExistence type="predicted"/>
<keyword evidence="2" id="KW-0479">Metal-binding</keyword>
<dbReference type="SUPFAM" id="SSF48113">
    <property type="entry name" value="Heme-dependent peroxidases"/>
    <property type="match status" value="2"/>
</dbReference>
<dbReference type="GO" id="GO:0004601">
    <property type="term" value="F:peroxidase activity"/>
    <property type="evidence" value="ECO:0007669"/>
    <property type="project" value="UniProtKB-KW"/>
</dbReference>